<protein>
    <submittedName>
        <fullName evidence="1">General substrate transporter</fullName>
    </submittedName>
</protein>
<name>A0ACB8U533_9APHY</name>
<dbReference type="EMBL" id="MU274910">
    <property type="protein sequence ID" value="KAI0089458.1"/>
    <property type="molecule type" value="Genomic_DNA"/>
</dbReference>
<dbReference type="Proteomes" id="UP001055072">
    <property type="component" value="Unassembled WGS sequence"/>
</dbReference>
<gene>
    <name evidence="1" type="ORF">BDY19DRAFT_984956</name>
</gene>
<evidence type="ECO:0000313" key="1">
    <source>
        <dbReference type="EMBL" id="KAI0089458.1"/>
    </source>
</evidence>
<keyword evidence="2" id="KW-1185">Reference proteome</keyword>
<sequence length="571" mass="61913">MSNSRDSKDEVSRQRPVNLRLNKHIIYVEPEDISQLNAAGELSELAVVAEGEDKTSWFIWLLVLCTSISGLLFGYDTGVISGALVSIGSDLGPAALSSGQKELITSATTLGALIGGLVAGMLSDFVGRKLVLAIADIVFIGGAIGQAVCHTVWSMIGCRFLIGIGVGLASCVAPLYIQELSPTRQRGRMVVLNVVMITGGQVIAYGIGAAFEHVHGGWRWMVGLGAVPSGIQCILLTFLPESPRILIRRGQMEAAHRVMTKVYSYATPEQVSLKVRALHSAVKRSIDIADSTTLLQRFGMAFLNPINRRAVIVSCGLQAFQQLSGFNTLMYYSATIFQEIGFNNPTAVGLIVSGTNFIFTLFALKYIDIIGRRKIMIFSAPGMVIGLVLASISFHYLTRRTGGNLVDGTDYSHTWSAIVLVSMIFYVASYATGLGNVPWQQGELFSLEVRGIGTSLATFCNWAGNLLIGSTYLSLMDRITPAGAFGFYAGLCLLGWIFCVFCFPETAGLSLEEVQTVFRNGFGVRESERLRKERRRLVVVQKEREKERAGKTSDGEKNVKGGEVGASVREV</sequence>
<reference evidence="1" key="1">
    <citation type="journal article" date="2021" name="Environ. Microbiol.">
        <title>Gene family expansions and transcriptome signatures uncover fungal adaptations to wood decay.</title>
        <authorList>
            <person name="Hage H."/>
            <person name="Miyauchi S."/>
            <person name="Viragh M."/>
            <person name="Drula E."/>
            <person name="Min B."/>
            <person name="Chaduli D."/>
            <person name="Navarro D."/>
            <person name="Favel A."/>
            <person name="Norest M."/>
            <person name="Lesage-Meessen L."/>
            <person name="Balint B."/>
            <person name="Merenyi Z."/>
            <person name="de Eugenio L."/>
            <person name="Morin E."/>
            <person name="Martinez A.T."/>
            <person name="Baldrian P."/>
            <person name="Stursova M."/>
            <person name="Martinez M.J."/>
            <person name="Novotny C."/>
            <person name="Magnuson J.K."/>
            <person name="Spatafora J.W."/>
            <person name="Maurice S."/>
            <person name="Pangilinan J."/>
            <person name="Andreopoulos W."/>
            <person name="LaButti K."/>
            <person name="Hundley H."/>
            <person name="Na H."/>
            <person name="Kuo A."/>
            <person name="Barry K."/>
            <person name="Lipzen A."/>
            <person name="Henrissat B."/>
            <person name="Riley R."/>
            <person name="Ahrendt S."/>
            <person name="Nagy L.G."/>
            <person name="Grigoriev I.V."/>
            <person name="Martin F."/>
            <person name="Rosso M.N."/>
        </authorList>
    </citation>
    <scope>NUCLEOTIDE SEQUENCE</scope>
    <source>
        <strain evidence="1">CBS 384.51</strain>
    </source>
</reference>
<proteinExistence type="predicted"/>
<comment type="caution">
    <text evidence="1">The sequence shown here is derived from an EMBL/GenBank/DDBJ whole genome shotgun (WGS) entry which is preliminary data.</text>
</comment>
<accession>A0ACB8U533</accession>
<organism evidence="1 2">
    <name type="scientific">Irpex rosettiformis</name>
    <dbReference type="NCBI Taxonomy" id="378272"/>
    <lineage>
        <taxon>Eukaryota</taxon>
        <taxon>Fungi</taxon>
        <taxon>Dikarya</taxon>
        <taxon>Basidiomycota</taxon>
        <taxon>Agaricomycotina</taxon>
        <taxon>Agaricomycetes</taxon>
        <taxon>Polyporales</taxon>
        <taxon>Irpicaceae</taxon>
        <taxon>Irpex</taxon>
    </lineage>
</organism>
<evidence type="ECO:0000313" key="2">
    <source>
        <dbReference type="Proteomes" id="UP001055072"/>
    </source>
</evidence>